<dbReference type="OrthoDB" id="17130at10239"/>
<sequence>MDQFQNVFGPVRLIVDKIRELEMLGQAYGFSQYLPQSIIVYRAGETAVLYQVFIPTFTYYFEFLIEKDPKTKAPYISDFRIVYPTPTPTTEPPSTATETPDQSGE</sequence>
<dbReference type="EMBL" id="AJ875026">
    <property type="protein sequence ID" value="CAI44176.1"/>
    <property type="molecule type" value="Genomic_DNA"/>
</dbReference>
<reference evidence="2 3" key="1">
    <citation type="journal article" date="2005" name="Virology">
        <title>A novel rudivirus, ARV1, of the hyperthermophilic archaeal genus Acidianus.</title>
        <authorList>
            <person name="Vestergaard G."/>
            <person name="Haring M."/>
            <person name="Peng X."/>
            <person name="Rachel R."/>
            <person name="Garrett R.A."/>
            <person name="Prangishvili D."/>
        </authorList>
    </citation>
    <scope>NUCLEOTIDE SEQUENCE</scope>
</reference>
<name>Q50I50_9VIRU</name>
<feature type="region of interest" description="Disordered" evidence="1">
    <location>
        <begin position="84"/>
        <end position="105"/>
    </location>
</feature>
<dbReference type="GeneID" id="5729525"/>
<dbReference type="Proteomes" id="UP000001777">
    <property type="component" value="Segment"/>
</dbReference>
<evidence type="ECO:0000313" key="3">
    <source>
        <dbReference type="Proteomes" id="UP000001777"/>
    </source>
</evidence>
<evidence type="ECO:0000256" key="1">
    <source>
        <dbReference type="SAM" id="MobiDB-lite"/>
    </source>
</evidence>
<keyword evidence="3" id="KW-1185">Reference proteome</keyword>
<protein>
    <submittedName>
        <fullName evidence="2">Uncharacterized protein</fullName>
    </submittedName>
</protein>
<feature type="compositionally biased region" description="Low complexity" evidence="1">
    <location>
        <begin position="92"/>
        <end position="105"/>
    </location>
</feature>
<organism evidence="2 3">
    <name type="scientific">Acidianus rod-shaped virus 1</name>
    <dbReference type="NCBI Taxonomy" id="309181"/>
    <lineage>
        <taxon>Viruses</taxon>
        <taxon>Adnaviria</taxon>
        <taxon>Zilligvirae</taxon>
        <taxon>Taleaviricota</taxon>
        <taxon>Tokiviricetes</taxon>
        <taxon>Ligamenvirales</taxon>
        <taxon>Rudiviridae</taxon>
        <taxon>Itarudivirus</taxon>
        <taxon>Itarudivirus pozzuoliense</taxon>
        <taxon>Itarudivirus ARV1</taxon>
    </lineage>
</organism>
<dbReference type="RefSeq" id="YP_001542638.1">
    <property type="nucleotide sequence ID" value="NC_009965.1"/>
</dbReference>
<accession>Q50I50</accession>
<proteinExistence type="predicted"/>
<dbReference type="KEGG" id="vg:5729525"/>
<evidence type="ECO:0000313" key="2">
    <source>
        <dbReference type="EMBL" id="CAI44176.1"/>
    </source>
</evidence>